<keyword evidence="4" id="KW-1185">Reference proteome</keyword>
<dbReference type="RefSeq" id="WP_062999165.1">
    <property type="nucleotide sequence ID" value="NZ_BMMH01000026.1"/>
</dbReference>
<organism evidence="3 4">
    <name type="scientific">Nocardia jinanensis</name>
    <dbReference type="NCBI Taxonomy" id="382504"/>
    <lineage>
        <taxon>Bacteria</taxon>
        <taxon>Bacillati</taxon>
        <taxon>Actinomycetota</taxon>
        <taxon>Actinomycetes</taxon>
        <taxon>Mycobacteriales</taxon>
        <taxon>Nocardiaceae</taxon>
        <taxon>Nocardia</taxon>
    </lineage>
</organism>
<feature type="region of interest" description="Disordered" evidence="2">
    <location>
        <begin position="496"/>
        <end position="534"/>
    </location>
</feature>
<dbReference type="EMBL" id="BMMH01000026">
    <property type="protein sequence ID" value="GGL40509.1"/>
    <property type="molecule type" value="Genomic_DNA"/>
</dbReference>
<evidence type="ECO:0000256" key="1">
    <source>
        <dbReference type="SAM" id="Coils"/>
    </source>
</evidence>
<dbReference type="AlphaFoldDB" id="A0A917VXF9"/>
<comment type="caution">
    <text evidence="3">The sequence shown here is derived from an EMBL/GenBank/DDBJ whole genome shotgun (WGS) entry which is preliminary data.</text>
</comment>
<feature type="compositionally biased region" description="Polar residues" evidence="2">
    <location>
        <begin position="496"/>
        <end position="511"/>
    </location>
</feature>
<feature type="compositionally biased region" description="Low complexity" evidence="2">
    <location>
        <begin position="647"/>
        <end position="669"/>
    </location>
</feature>
<keyword evidence="1" id="KW-0175">Coiled coil</keyword>
<feature type="region of interest" description="Disordered" evidence="2">
    <location>
        <begin position="849"/>
        <end position="897"/>
    </location>
</feature>
<feature type="region of interest" description="Disordered" evidence="2">
    <location>
        <begin position="792"/>
        <end position="814"/>
    </location>
</feature>
<evidence type="ECO:0000313" key="4">
    <source>
        <dbReference type="Proteomes" id="UP000638263"/>
    </source>
</evidence>
<reference evidence="3" key="1">
    <citation type="journal article" date="2014" name="Int. J. Syst. Evol. Microbiol.">
        <title>Complete genome sequence of Corynebacterium casei LMG S-19264T (=DSM 44701T), isolated from a smear-ripened cheese.</title>
        <authorList>
            <consortium name="US DOE Joint Genome Institute (JGI-PGF)"/>
            <person name="Walter F."/>
            <person name="Albersmeier A."/>
            <person name="Kalinowski J."/>
            <person name="Ruckert C."/>
        </authorList>
    </citation>
    <scope>NUCLEOTIDE SEQUENCE</scope>
    <source>
        <strain evidence="3">CGMCC 4.3508</strain>
    </source>
</reference>
<feature type="region of interest" description="Disordered" evidence="2">
    <location>
        <begin position="573"/>
        <end position="592"/>
    </location>
</feature>
<dbReference type="Proteomes" id="UP000638263">
    <property type="component" value="Unassembled WGS sequence"/>
</dbReference>
<protein>
    <submittedName>
        <fullName evidence="3">Uncharacterized protein</fullName>
    </submittedName>
</protein>
<proteinExistence type="predicted"/>
<evidence type="ECO:0000256" key="2">
    <source>
        <dbReference type="SAM" id="MobiDB-lite"/>
    </source>
</evidence>
<accession>A0A917VXF9</accession>
<gene>
    <name evidence="3" type="ORF">GCM10011588_64060</name>
</gene>
<evidence type="ECO:0000313" key="3">
    <source>
        <dbReference type="EMBL" id="GGL40509.1"/>
    </source>
</evidence>
<dbReference type="SUPFAM" id="SSF57997">
    <property type="entry name" value="Tropomyosin"/>
    <property type="match status" value="1"/>
</dbReference>
<feature type="coiled-coil region" evidence="1">
    <location>
        <begin position="114"/>
        <end position="210"/>
    </location>
</feature>
<name>A0A917VXF9_9NOCA</name>
<reference evidence="3" key="2">
    <citation type="submission" date="2020-09" db="EMBL/GenBank/DDBJ databases">
        <authorList>
            <person name="Sun Q."/>
            <person name="Zhou Y."/>
        </authorList>
    </citation>
    <scope>NUCLEOTIDE SEQUENCE</scope>
    <source>
        <strain evidence="3">CGMCC 4.3508</strain>
    </source>
</reference>
<sequence>MVEFRDVMGFAADVGVSMAAEHFMKGGSGGVWRGIGVGAAAGGLGGAAGAWVTDGFSIDGLGKGAISGALGGAAGAGLGRWWSSSMTKGKTAADEALAEADAVKKSTDADGRLIDDAEAGLEVAETKLDEAQQALQRVNAEVATQQARVDDLSRQLQADPNNGFLQQELSHARGRLDDAETRARAAQDNVDVAEREADVAIEKYNDADADWVGVEDAARNADEGFKKAEDAAKAAGKKLENFNKYYRGTLVGLGSAGFMLLGVHGLPFSSDGSGGDGAQKSALMWDGYKPAAAAGVMGQPPFEQGSSPVKGQGFLLRPVDLVNPSIVEWYGGASNSLAYSLVDTYQMFGDLKKTEDLAITNIPKMPASVKGVDGSAGGASYTDAAKSLDKSATMLNETQANVASALKIVKEVSKAGKENVGSLVVGVNRYIVERLQNNSDIEFITVVGQAFAELVNELETAAAKNNNAAAGINQPTAADQAAAQNLANSVNGYAGQLNNPGLNPDSSQIGANNPWDPGNLGTGAGSTPSTADLKDSADRLRDQANDMVGSANTPSDINPASYNPASYNPGAYSPGASPLGSTDPMGGMSGLMSSMLPMMMQQAAMRDMADTDMSGRMDDIDPSRFDQAAVPTLPQAQQPVGTTPWSNQAAANNAAATPAQPAHQPTNTPNGATSTQPGTAVPKRVPGDDGLVPYAFPDGRTQRVPVAVAQALDKAFANKNGTDAQAAYQGTAGAWADSKDIGPGVDPFQLATGDVGTWIIRQPKADQQKPEPVPARADSAPEIQPAAMVTVGGATGENEEPPKDKPDTGSSDESNFRTALLVAFGEGESGTLEVVVNGELRQYETEMSDTEGDFGEFAGFKHPKGVESGGDKGQDSEAMATSGDQTTADVPALAMPV</sequence>
<feature type="region of interest" description="Disordered" evidence="2">
    <location>
        <begin position="636"/>
        <end position="686"/>
    </location>
</feature>
<feature type="compositionally biased region" description="Polar residues" evidence="2">
    <location>
        <begin position="636"/>
        <end position="646"/>
    </location>
</feature>